<gene>
    <name evidence="1" type="primary">195</name>
    <name evidence="1" type="ORF">SEA_FINCH_195</name>
</gene>
<evidence type="ECO:0000313" key="2">
    <source>
        <dbReference type="Proteomes" id="UP000241290"/>
    </source>
</evidence>
<reference evidence="2" key="1">
    <citation type="submission" date="2018-02" db="EMBL/GenBank/DDBJ databases">
        <authorList>
            <person name="Cohen D.B."/>
            <person name="Kent A.D."/>
        </authorList>
    </citation>
    <scope>NUCLEOTIDE SEQUENCE [LARGE SCALE GENOMIC DNA]</scope>
</reference>
<accession>A0A2P1JXU5</accession>
<proteinExistence type="predicted"/>
<evidence type="ECO:0000313" key="1">
    <source>
        <dbReference type="EMBL" id="AVO25153.1"/>
    </source>
</evidence>
<dbReference type="RefSeq" id="YP_010059217.1">
    <property type="nucleotide sequence ID" value="NC_054724.1"/>
</dbReference>
<dbReference type="KEGG" id="vg:64766448"/>
<organism evidence="1 2">
    <name type="scientific">Rhodococcus phage Finch</name>
    <dbReference type="NCBI Taxonomy" id="2094144"/>
    <lineage>
        <taxon>Viruses</taxon>
        <taxon>Duplodnaviria</taxon>
        <taxon>Heunggongvirae</taxon>
        <taxon>Uroviricota</taxon>
        <taxon>Caudoviricetes</taxon>
        <taxon>Finchvirus</taxon>
        <taxon>Finchvirus finch</taxon>
    </lineage>
</organism>
<dbReference type="Proteomes" id="UP000241290">
    <property type="component" value="Genome"/>
</dbReference>
<keyword evidence="2" id="KW-1185">Reference proteome</keyword>
<sequence length="66" mass="7616">MGEQLMPPNMNYNDRDDDDCYPEPGYREFNDNYSDHTKQMIEANGEEYPGQYYVLRPGDKGYGGPG</sequence>
<protein>
    <submittedName>
        <fullName evidence="1">Uncharacterized protein</fullName>
    </submittedName>
</protein>
<name>A0A2P1JXU5_9CAUD</name>
<dbReference type="EMBL" id="MG962366">
    <property type="protein sequence ID" value="AVO25153.1"/>
    <property type="molecule type" value="Genomic_DNA"/>
</dbReference>
<dbReference type="GeneID" id="64766448"/>